<evidence type="ECO:0000313" key="2">
    <source>
        <dbReference type="Proteomes" id="UP000194857"/>
    </source>
</evidence>
<proteinExistence type="predicted"/>
<dbReference type="RefSeq" id="WP_065085822.1">
    <property type="nucleotide sequence ID" value="NZ_NFFZ01000004.1"/>
</dbReference>
<gene>
    <name evidence="1" type="ORF">CAZ10_08860</name>
</gene>
<protein>
    <submittedName>
        <fullName evidence="1">Uncharacterized protein</fullName>
    </submittedName>
</protein>
<name>A0A241XRA3_PSEAI</name>
<dbReference type="Proteomes" id="UP000194857">
    <property type="component" value="Unassembled WGS sequence"/>
</dbReference>
<dbReference type="EMBL" id="NFFZ01000004">
    <property type="protein sequence ID" value="OTI62950.1"/>
    <property type="molecule type" value="Genomic_DNA"/>
</dbReference>
<organism evidence="1 2">
    <name type="scientific">Pseudomonas aeruginosa</name>
    <dbReference type="NCBI Taxonomy" id="287"/>
    <lineage>
        <taxon>Bacteria</taxon>
        <taxon>Pseudomonadati</taxon>
        <taxon>Pseudomonadota</taxon>
        <taxon>Gammaproteobacteria</taxon>
        <taxon>Pseudomonadales</taxon>
        <taxon>Pseudomonadaceae</taxon>
        <taxon>Pseudomonas</taxon>
    </lineage>
</organism>
<sequence length="189" mass="20508">MSEQAIDLIALSKAVPTLDLKVKIEDEGKKFLMAGEEPIFRCRSNELGDAYGLLVIGALALLPQALNAQHPSQDAGLPLSLDEPLKAEITSRVVQALSLQPDLRQKAELAGKLVYAAIEPYVRGPAADEGFSITEPARSQAPAVDVIGLRRDAVQDFASWLSEDGRLSKLQNEQDLADLCDEWDESKNA</sequence>
<reference evidence="2" key="1">
    <citation type="submission" date="2017-05" db="EMBL/GenBank/DDBJ databases">
        <authorList>
            <person name="Giani T."/>
            <person name="Arena F."/>
            <person name="Pollini S."/>
            <person name="Di Pilato V."/>
            <person name="D'Andrea M.M."/>
            <person name="Henrici De Angelis L."/>
            <person name="Bassetti M."/>
            <person name="Rossolini G.M."/>
        </authorList>
    </citation>
    <scope>NUCLEOTIDE SEQUENCE [LARGE SCALE GENOMIC DNA]</scope>
    <source>
        <strain evidence="2">S567_C10_BS</strain>
    </source>
</reference>
<comment type="caution">
    <text evidence="1">The sequence shown here is derived from an EMBL/GenBank/DDBJ whole genome shotgun (WGS) entry which is preliminary data.</text>
</comment>
<accession>A0A241XRA3</accession>
<evidence type="ECO:0000313" key="1">
    <source>
        <dbReference type="EMBL" id="OTI62950.1"/>
    </source>
</evidence>
<dbReference type="AlphaFoldDB" id="A0A241XRA3"/>